<comment type="subcellular location">
    <subcellularLocation>
        <location evidence="1">Cell septum</location>
    </subcellularLocation>
</comment>
<accession>A0ABP6MH53</accession>
<evidence type="ECO:0000256" key="1">
    <source>
        <dbReference type="ARBA" id="ARBA00004431"/>
    </source>
</evidence>
<dbReference type="Proteomes" id="UP001501637">
    <property type="component" value="Unassembled WGS sequence"/>
</dbReference>
<dbReference type="RefSeq" id="WP_344522329.1">
    <property type="nucleotide sequence ID" value="NZ_BAAAUG010000069.1"/>
</dbReference>
<protein>
    <submittedName>
        <fullName evidence="7">SsgA family sporulation/cell division regulator</fullName>
    </submittedName>
</protein>
<keyword evidence="3" id="KW-0132">Cell division</keyword>
<comment type="caution">
    <text evidence="7">The sequence shown here is derived from an EMBL/GenBank/DDBJ whole genome shotgun (WGS) entry which is preliminary data.</text>
</comment>
<evidence type="ECO:0000313" key="8">
    <source>
        <dbReference type="Proteomes" id="UP001501637"/>
    </source>
</evidence>
<evidence type="ECO:0000256" key="4">
    <source>
        <dbReference type="ARBA" id="ARBA00022969"/>
    </source>
</evidence>
<keyword evidence="6" id="KW-0131">Cell cycle</keyword>
<dbReference type="Gene3D" id="2.30.31.20">
    <property type="entry name" value="Sporulation-specific cell division protein SsgB"/>
    <property type="match status" value="1"/>
</dbReference>
<keyword evidence="5" id="KW-0717">Septation</keyword>
<comment type="similarity">
    <text evidence="2">Belongs to the SsgA family.</text>
</comment>
<dbReference type="InterPro" id="IPR006776">
    <property type="entry name" value="SsgB"/>
</dbReference>
<keyword evidence="8" id="KW-1185">Reference proteome</keyword>
<keyword evidence="4" id="KW-0749">Sporulation</keyword>
<evidence type="ECO:0000256" key="3">
    <source>
        <dbReference type="ARBA" id="ARBA00022618"/>
    </source>
</evidence>
<evidence type="ECO:0000313" key="7">
    <source>
        <dbReference type="EMBL" id="GAA3113564.1"/>
    </source>
</evidence>
<dbReference type="InterPro" id="IPR038658">
    <property type="entry name" value="SsgB_sf"/>
</dbReference>
<gene>
    <name evidence="7" type="ORF">GCM10010449_39720</name>
</gene>
<dbReference type="Pfam" id="PF04686">
    <property type="entry name" value="SsgA"/>
    <property type="match status" value="1"/>
</dbReference>
<proteinExistence type="inferred from homology"/>
<reference evidence="8" key="1">
    <citation type="journal article" date="2019" name="Int. J. Syst. Evol. Microbiol.">
        <title>The Global Catalogue of Microorganisms (GCM) 10K type strain sequencing project: providing services to taxonomists for standard genome sequencing and annotation.</title>
        <authorList>
            <consortium name="The Broad Institute Genomics Platform"/>
            <consortium name="The Broad Institute Genome Sequencing Center for Infectious Disease"/>
            <person name="Wu L."/>
            <person name="Ma J."/>
        </authorList>
    </citation>
    <scope>NUCLEOTIDE SEQUENCE [LARGE SCALE GENOMIC DNA]</scope>
    <source>
        <strain evidence="8">JCM 9092</strain>
    </source>
</reference>
<dbReference type="EMBL" id="BAAAUG010000069">
    <property type="protein sequence ID" value="GAA3113564.1"/>
    <property type="molecule type" value="Genomic_DNA"/>
</dbReference>
<name>A0ABP6MH53_9ACTN</name>
<evidence type="ECO:0000256" key="5">
    <source>
        <dbReference type="ARBA" id="ARBA00023210"/>
    </source>
</evidence>
<evidence type="ECO:0000256" key="2">
    <source>
        <dbReference type="ARBA" id="ARBA00009323"/>
    </source>
</evidence>
<evidence type="ECO:0000256" key="6">
    <source>
        <dbReference type="ARBA" id="ARBA00023306"/>
    </source>
</evidence>
<organism evidence="7 8">
    <name type="scientific">Streptomyces rectiviolaceus</name>
    <dbReference type="NCBI Taxonomy" id="332591"/>
    <lineage>
        <taxon>Bacteria</taxon>
        <taxon>Bacillati</taxon>
        <taxon>Actinomycetota</taxon>
        <taxon>Actinomycetes</taxon>
        <taxon>Kitasatosporales</taxon>
        <taxon>Streptomycetaceae</taxon>
        <taxon>Streptomyces</taxon>
    </lineage>
</organism>
<sequence length="123" mass="13615">MRNGKPAAPLALELRYTSLDPFAVRITLQAAGASVCWSLARETLLQGVRRHEGVGDVAAWPVRHREFVLLRIRLGPPHCCAVVQADRDLVATWLNITTILVPPGTESTHMDWDSFLDSVLNDC</sequence>